<evidence type="ECO:0000313" key="2">
    <source>
        <dbReference type="EMBL" id="SJL06826.1"/>
    </source>
</evidence>
<dbReference type="EMBL" id="FUEG01000007">
    <property type="protein sequence ID" value="SJL06826.1"/>
    <property type="molecule type" value="Genomic_DNA"/>
</dbReference>
<protein>
    <submittedName>
        <fullName evidence="2">Uncharacterized protein</fullName>
    </submittedName>
</protein>
<evidence type="ECO:0000313" key="3">
    <source>
        <dbReference type="Proteomes" id="UP000219338"/>
    </source>
</evidence>
<evidence type="ECO:0000256" key="1">
    <source>
        <dbReference type="SAM" id="MobiDB-lite"/>
    </source>
</evidence>
<reference evidence="3" key="1">
    <citation type="journal article" date="2017" name="Nat. Ecol. Evol.">
        <title>Genome expansion and lineage-specific genetic innovations in the forest pathogenic fungi Armillaria.</title>
        <authorList>
            <person name="Sipos G."/>
            <person name="Prasanna A.N."/>
            <person name="Walter M.C."/>
            <person name="O'Connor E."/>
            <person name="Balint B."/>
            <person name="Krizsan K."/>
            <person name="Kiss B."/>
            <person name="Hess J."/>
            <person name="Varga T."/>
            <person name="Slot J."/>
            <person name="Riley R."/>
            <person name="Boka B."/>
            <person name="Rigling D."/>
            <person name="Barry K."/>
            <person name="Lee J."/>
            <person name="Mihaltcheva S."/>
            <person name="LaButti K."/>
            <person name="Lipzen A."/>
            <person name="Waldron R."/>
            <person name="Moloney N.M."/>
            <person name="Sperisen C."/>
            <person name="Kredics L."/>
            <person name="Vagvoelgyi C."/>
            <person name="Patrignani A."/>
            <person name="Fitzpatrick D."/>
            <person name="Nagy I."/>
            <person name="Doyle S."/>
            <person name="Anderson J.B."/>
            <person name="Grigoriev I.V."/>
            <person name="Gueldener U."/>
            <person name="Muensterkoetter M."/>
            <person name="Nagy L.G."/>
        </authorList>
    </citation>
    <scope>NUCLEOTIDE SEQUENCE [LARGE SCALE GENOMIC DNA]</scope>
    <source>
        <strain evidence="3">C18/9</strain>
    </source>
</reference>
<dbReference type="STRING" id="47428.A0A284RDI1"/>
<organism evidence="2 3">
    <name type="scientific">Armillaria ostoyae</name>
    <name type="common">Armillaria root rot fungus</name>
    <dbReference type="NCBI Taxonomy" id="47428"/>
    <lineage>
        <taxon>Eukaryota</taxon>
        <taxon>Fungi</taxon>
        <taxon>Dikarya</taxon>
        <taxon>Basidiomycota</taxon>
        <taxon>Agaricomycotina</taxon>
        <taxon>Agaricomycetes</taxon>
        <taxon>Agaricomycetidae</taxon>
        <taxon>Agaricales</taxon>
        <taxon>Marasmiineae</taxon>
        <taxon>Physalacriaceae</taxon>
        <taxon>Armillaria</taxon>
    </lineage>
</organism>
<dbReference type="Proteomes" id="UP000219338">
    <property type="component" value="Unassembled WGS sequence"/>
</dbReference>
<dbReference type="OrthoDB" id="2686689at2759"/>
<feature type="region of interest" description="Disordered" evidence="1">
    <location>
        <begin position="83"/>
        <end position="103"/>
    </location>
</feature>
<accession>A0A284RDI1</accession>
<dbReference type="OMA" id="NEVAHFE"/>
<keyword evidence="3" id="KW-1185">Reference proteome</keyword>
<proteinExistence type="predicted"/>
<gene>
    <name evidence="2" type="ORF">ARMOST_10168</name>
</gene>
<name>A0A284RDI1_ARMOS</name>
<sequence>MPVDVSVILSQLATSWGLLTHSVNQVVQAGRGNPHQVHLQTNEVAHFENVYQLHRNLLDTSSHSNIDVGLHNIRHLLCKAALTSSDPPKQPPILVQGSLQHTG</sequence>
<dbReference type="AlphaFoldDB" id="A0A284RDI1"/>